<reference evidence="1" key="1">
    <citation type="submission" date="2014-09" db="EMBL/GenBank/DDBJ databases">
        <authorList>
            <person name="Magalhaes I.L.F."/>
            <person name="Oliveira U."/>
            <person name="Santos F.R."/>
            <person name="Vidigal T.H.D.A."/>
            <person name="Brescovit A.D."/>
            <person name="Santos A.J."/>
        </authorList>
    </citation>
    <scope>NUCLEOTIDE SEQUENCE</scope>
    <source>
        <tissue evidence="1">Shoot tissue taken approximately 20 cm above the soil surface</tissue>
    </source>
</reference>
<organism evidence="1">
    <name type="scientific">Arundo donax</name>
    <name type="common">Giant reed</name>
    <name type="synonym">Donax arundinaceus</name>
    <dbReference type="NCBI Taxonomy" id="35708"/>
    <lineage>
        <taxon>Eukaryota</taxon>
        <taxon>Viridiplantae</taxon>
        <taxon>Streptophyta</taxon>
        <taxon>Embryophyta</taxon>
        <taxon>Tracheophyta</taxon>
        <taxon>Spermatophyta</taxon>
        <taxon>Magnoliopsida</taxon>
        <taxon>Liliopsida</taxon>
        <taxon>Poales</taxon>
        <taxon>Poaceae</taxon>
        <taxon>PACMAD clade</taxon>
        <taxon>Arundinoideae</taxon>
        <taxon>Arundineae</taxon>
        <taxon>Arundo</taxon>
    </lineage>
</organism>
<name>A0A0A8ZBY1_ARUDO</name>
<proteinExistence type="predicted"/>
<dbReference type="AlphaFoldDB" id="A0A0A8ZBY1"/>
<protein>
    <submittedName>
        <fullName evidence="1">Uncharacterized protein</fullName>
    </submittedName>
</protein>
<evidence type="ECO:0000313" key="1">
    <source>
        <dbReference type="EMBL" id="JAD36919.1"/>
    </source>
</evidence>
<dbReference type="EMBL" id="GBRH01260976">
    <property type="protein sequence ID" value="JAD36919.1"/>
    <property type="molecule type" value="Transcribed_RNA"/>
</dbReference>
<sequence length="52" mass="6143">MIWILVHLNTVHLDIDVLTFTCTGRLVSSHFLALISFQSWHEEKDKHLFHNV</sequence>
<accession>A0A0A8ZBY1</accession>
<reference evidence="1" key="2">
    <citation type="journal article" date="2015" name="Data Brief">
        <title>Shoot transcriptome of the giant reed, Arundo donax.</title>
        <authorList>
            <person name="Barrero R.A."/>
            <person name="Guerrero F.D."/>
            <person name="Moolhuijzen P."/>
            <person name="Goolsby J.A."/>
            <person name="Tidwell J."/>
            <person name="Bellgard S.E."/>
            <person name="Bellgard M.I."/>
        </authorList>
    </citation>
    <scope>NUCLEOTIDE SEQUENCE</scope>
    <source>
        <tissue evidence="1">Shoot tissue taken approximately 20 cm above the soil surface</tissue>
    </source>
</reference>